<dbReference type="EMBL" id="JAHRIN010042122">
    <property type="protein sequence ID" value="MEQ2205510.1"/>
    <property type="molecule type" value="Genomic_DNA"/>
</dbReference>
<gene>
    <name evidence="1" type="ORF">XENOCAPTIV_001313</name>
</gene>
<name>A0ABV0RBL5_9TELE</name>
<sequence>MVGKLPIHQRCQIKGVFSNPRMQSYSCRGISNAVMSLLWSCSLPFQQLFFTHNSCCRCERLAPGHFSDFWVG</sequence>
<comment type="caution">
    <text evidence="1">The sequence shown here is derived from an EMBL/GenBank/DDBJ whole genome shotgun (WGS) entry which is preliminary data.</text>
</comment>
<feature type="non-terminal residue" evidence="1">
    <location>
        <position position="72"/>
    </location>
</feature>
<reference evidence="1 2" key="1">
    <citation type="submission" date="2021-06" db="EMBL/GenBank/DDBJ databases">
        <authorList>
            <person name="Palmer J.M."/>
        </authorList>
    </citation>
    <scope>NUCLEOTIDE SEQUENCE [LARGE SCALE GENOMIC DNA]</scope>
    <source>
        <strain evidence="1 2">XC_2019</strain>
        <tissue evidence="1">Muscle</tissue>
    </source>
</reference>
<dbReference type="Proteomes" id="UP001434883">
    <property type="component" value="Unassembled WGS sequence"/>
</dbReference>
<organism evidence="1 2">
    <name type="scientific">Xenoophorus captivus</name>
    <dbReference type="NCBI Taxonomy" id="1517983"/>
    <lineage>
        <taxon>Eukaryota</taxon>
        <taxon>Metazoa</taxon>
        <taxon>Chordata</taxon>
        <taxon>Craniata</taxon>
        <taxon>Vertebrata</taxon>
        <taxon>Euteleostomi</taxon>
        <taxon>Actinopterygii</taxon>
        <taxon>Neopterygii</taxon>
        <taxon>Teleostei</taxon>
        <taxon>Neoteleostei</taxon>
        <taxon>Acanthomorphata</taxon>
        <taxon>Ovalentaria</taxon>
        <taxon>Atherinomorphae</taxon>
        <taxon>Cyprinodontiformes</taxon>
        <taxon>Goodeidae</taxon>
        <taxon>Xenoophorus</taxon>
    </lineage>
</organism>
<protein>
    <submittedName>
        <fullName evidence="1">Uncharacterized protein</fullName>
    </submittedName>
</protein>
<keyword evidence="2" id="KW-1185">Reference proteome</keyword>
<evidence type="ECO:0000313" key="2">
    <source>
        <dbReference type="Proteomes" id="UP001434883"/>
    </source>
</evidence>
<accession>A0ABV0RBL5</accession>
<evidence type="ECO:0000313" key="1">
    <source>
        <dbReference type="EMBL" id="MEQ2205510.1"/>
    </source>
</evidence>
<proteinExistence type="predicted"/>